<keyword evidence="2" id="KW-1185">Reference proteome</keyword>
<dbReference type="Proteomes" id="UP000789572">
    <property type="component" value="Unassembled WGS sequence"/>
</dbReference>
<evidence type="ECO:0000313" key="1">
    <source>
        <dbReference type="EMBL" id="CAG8625589.1"/>
    </source>
</evidence>
<reference evidence="1" key="1">
    <citation type="submission" date="2021-06" db="EMBL/GenBank/DDBJ databases">
        <authorList>
            <person name="Kallberg Y."/>
            <person name="Tangrot J."/>
            <person name="Rosling A."/>
        </authorList>
    </citation>
    <scope>NUCLEOTIDE SEQUENCE</scope>
    <source>
        <strain evidence="1">IA702</strain>
    </source>
</reference>
<evidence type="ECO:0000313" key="2">
    <source>
        <dbReference type="Proteomes" id="UP000789572"/>
    </source>
</evidence>
<sequence length="87" mass="8804">LHVGLVVYLKVTLCPVKIIANALVTVNLLNGVADVVVAVHVLAKACVKVTAVIPVSVTAGTYNVACKDAQTGQTLGTAAEPVTVPAQ</sequence>
<dbReference type="AlphaFoldDB" id="A0A9N9D547"/>
<dbReference type="EMBL" id="CAJVPJ010002611">
    <property type="protein sequence ID" value="CAG8625589.1"/>
    <property type="molecule type" value="Genomic_DNA"/>
</dbReference>
<protein>
    <submittedName>
        <fullName evidence="1">10332_t:CDS:1</fullName>
    </submittedName>
</protein>
<name>A0A9N9D547_9GLOM</name>
<proteinExistence type="predicted"/>
<organism evidence="1 2">
    <name type="scientific">Paraglomus occultum</name>
    <dbReference type="NCBI Taxonomy" id="144539"/>
    <lineage>
        <taxon>Eukaryota</taxon>
        <taxon>Fungi</taxon>
        <taxon>Fungi incertae sedis</taxon>
        <taxon>Mucoromycota</taxon>
        <taxon>Glomeromycotina</taxon>
        <taxon>Glomeromycetes</taxon>
        <taxon>Paraglomerales</taxon>
        <taxon>Paraglomeraceae</taxon>
        <taxon>Paraglomus</taxon>
    </lineage>
</organism>
<feature type="non-terminal residue" evidence="1">
    <location>
        <position position="1"/>
    </location>
</feature>
<accession>A0A9N9D547</accession>
<comment type="caution">
    <text evidence="1">The sequence shown here is derived from an EMBL/GenBank/DDBJ whole genome shotgun (WGS) entry which is preliminary data.</text>
</comment>
<gene>
    <name evidence="1" type="ORF">POCULU_LOCUS8633</name>
</gene>